<organism evidence="1 2">
    <name type="scientific">Ktedonospora formicarum</name>
    <dbReference type="NCBI Taxonomy" id="2778364"/>
    <lineage>
        <taxon>Bacteria</taxon>
        <taxon>Bacillati</taxon>
        <taxon>Chloroflexota</taxon>
        <taxon>Ktedonobacteria</taxon>
        <taxon>Ktedonobacterales</taxon>
        <taxon>Ktedonobacteraceae</taxon>
        <taxon>Ktedonospora</taxon>
    </lineage>
</organism>
<proteinExistence type="predicted"/>
<sequence>MCTQGMWLRRQRIVQKQDEISSQAFGAVEGASGDGDRSHRRDACLEQRLTQRESLLVTRGQVHQRHALQHHPVVFPTSANEWRPWIKPHRSDCPHRSKIGHRVVINIGEKPLPEDEDAHTWEWAKALARLQTVPGIGLITATWIVDTTMNFTLCADASKAVACAGLQSSP</sequence>
<dbReference type="EMBL" id="BNJF01000013">
    <property type="protein sequence ID" value="GHO51479.1"/>
    <property type="molecule type" value="Genomic_DNA"/>
</dbReference>
<protein>
    <submittedName>
        <fullName evidence="1">Uncharacterized protein</fullName>
    </submittedName>
</protein>
<name>A0A8J3I8K3_9CHLR</name>
<keyword evidence="2" id="KW-1185">Reference proteome</keyword>
<dbReference type="AlphaFoldDB" id="A0A8J3I8K3"/>
<comment type="caution">
    <text evidence="1">The sequence shown here is derived from an EMBL/GenBank/DDBJ whole genome shotgun (WGS) entry which is preliminary data.</text>
</comment>
<dbReference type="Proteomes" id="UP000612362">
    <property type="component" value="Unassembled WGS sequence"/>
</dbReference>
<accession>A0A8J3I8K3</accession>
<gene>
    <name evidence="1" type="ORF">KSX_96420</name>
</gene>
<reference evidence="1" key="1">
    <citation type="submission" date="2020-10" db="EMBL/GenBank/DDBJ databases">
        <title>Taxonomic study of unclassified bacteria belonging to the class Ktedonobacteria.</title>
        <authorList>
            <person name="Yabe S."/>
            <person name="Wang C.M."/>
            <person name="Zheng Y."/>
            <person name="Sakai Y."/>
            <person name="Cavaletti L."/>
            <person name="Monciardini P."/>
            <person name="Donadio S."/>
        </authorList>
    </citation>
    <scope>NUCLEOTIDE SEQUENCE</scope>
    <source>
        <strain evidence="1">SOSP1-1</strain>
    </source>
</reference>
<evidence type="ECO:0000313" key="2">
    <source>
        <dbReference type="Proteomes" id="UP000612362"/>
    </source>
</evidence>
<evidence type="ECO:0000313" key="1">
    <source>
        <dbReference type="EMBL" id="GHO51479.1"/>
    </source>
</evidence>